<feature type="transmembrane region" description="Helical" evidence="11">
    <location>
        <begin position="284"/>
        <end position="304"/>
    </location>
</feature>
<comment type="caution">
    <text evidence="13">The sequence shown here is derived from an EMBL/GenBank/DDBJ whole genome shotgun (WGS) entry which is preliminary data.</text>
</comment>
<dbReference type="Proteomes" id="UP000034320">
    <property type="component" value="Unassembled WGS sequence"/>
</dbReference>
<evidence type="ECO:0000256" key="6">
    <source>
        <dbReference type="ARBA" id="ARBA00022801"/>
    </source>
</evidence>
<dbReference type="SUPFAM" id="SSF50156">
    <property type="entry name" value="PDZ domain-like"/>
    <property type="match status" value="1"/>
</dbReference>
<dbReference type="GO" id="GO:0004222">
    <property type="term" value="F:metalloendopeptidase activity"/>
    <property type="evidence" value="ECO:0007669"/>
    <property type="project" value="InterPro"/>
</dbReference>
<keyword evidence="6 11" id="KW-0378">Hydrolase</keyword>
<keyword evidence="10 11" id="KW-0472">Membrane</keyword>
<dbReference type="PANTHER" id="PTHR42837">
    <property type="entry name" value="REGULATOR OF SIGMA-E PROTEASE RSEP"/>
    <property type="match status" value="1"/>
</dbReference>
<evidence type="ECO:0000256" key="4">
    <source>
        <dbReference type="ARBA" id="ARBA00022670"/>
    </source>
</evidence>
<dbReference type="CDD" id="cd06163">
    <property type="entry name" value="S2P-M50_PDZ_RseP-like"/>
    <property type="match status" value="1"/>
</dbReference>
<reference evidence="13 14" key="1">
    <citation type="journal article" date="2015" name="Nature">
        <title>rRNA introns, odd ribosomes, and small enigmatic genomes across a large radiation of phyla.</title>
        <authorList>
            <person name="Brown C.T."/>
            <person name="Hug L.A."/>
            <person name="Thomas B.C."/>
            <person name="Sharon I."/>
            <person name="Castelle C.J."/>
            <person name="Singh A."/>
            <person name="Wilkins M.J."/>
            <person name="Williams K.H."/>
            <person name="Banfield J.F."/>
        </authorList>
    </citation>
    <scope>NUCLEOTIDE SEQUENCE [LARGE SCALE GENOMIC DNA]</scope>
</reference>
<evidence type="ECO:0000313" key="14">
    <source>
        <dbReference type="Proteomes" id="UP000034320"/>
    </source>
</evidence>
<comment type="similarity">
    <text evidence="3 11">Belongs to the peptidase M50B family.</text>
</comment>
<dbReference type="InterPro" id="IPR004387">
    <property type="entry name" value="Pept_M50_Zn"/>
</dbReference>
<proteinExistence type="inferred from homology"/>
<feature type="transmembrane region" description="Helical" evidence="11">
    <location>
        <begin position="333"/>
        <end position="354"/>
    </location>
</feature>
<keyword evidence="11" id="KW-0479">Metal-binding</keyword>
<evidence type="ECO:0000256" key="11">
    <source>
        <dbReference type="RuleBase" id="RU362031"/>
    </source>
</evidence>
<comment type="subcellular location">
    <subcellularLocation>
        <location evidence="2">Membrane</location>
        <topology evidence="2">Multi-pass membrane protein</topology>
    </subcellularLocation>
</comment>
<name>A0A0G1CD18_9BACT</name>
<sequence>MLLTLIVFLLILSVLVTVHELGHFLIAKKFGIFVEEFGFGLPPRMFGIKRGETLYSVNWLPIGGFVKLYGEEGDIKEAKNRNIPKNRAFYARPVSQRVMVIAAGVVMNFVLALTVVSYIFTQGVMVPTDRVHIEKIVENSPAETAGLKSGDIIKTIIAEGVEKDIKSADDLIKTTSGNLGKEINLIIDRKGREEQLVITPRQDYPADQGPMGVVISVFEEKKYPIEEAPIAGLKQSLVLSWELVKGIGLTVWKLATFQSVAKDVAGPIGIAQMTGEAIRFGRNAVLEMLGLLSLNLAIVNILPFPALDGGRLLFVVIEGITGKRIKTNWERHIHQAGMAVLLLLILLVTLNDLIRIFSK</sequence>
<evidence type="ECO:0000256" key="8">
    <source>
        <dbReference type="ARBA" id="ARBA00022989"/>
    </source>
</evidence>
<gene>
    <name evidence="13" type="ORF">UV09_C0004G0022</name>
</gene>
<dbReference type="InterPro" id="IPR036034">
    <property type="entry name" value="PDZ_sf"/>
</dbReference>
<dbReference type="InterPro" id="IPR008915">
    <property type="entry name" value="Peptidase_M50"/>
</dbReference>
<evidence type="ECO:0000313" key="13">
    <source>
        <dbReference type="EMBL" id="KKS47533.1"/>
    </source>
</evidence>
<comment type="cofactor">
    <cofactor evidence="1 11">
        <name>Zn(2+)</name>
        <dbReference type="ChEBI" id="CHEBI:29105"/>
    </cofactor>
</comment>
<evidence type="ECO:0000256" key="10">
    <source>
        <dbReference type="ARBA" id="ARBA00023136"/>
    </source>
</evidence>
<keyword evidence="9 11" id="KW-0482">Metalloprotease</keyword>
<dbReference type="GO" id="GO:0016020">
    <property type="term" value="C:membrane"/>
    <property type="evidence" value="ECO:0007669"/>
    <property type="project" value="UniProtKB-SubCell"/>
</dbReference>
<evidence type="ECO:0000259" key="12">
    <source>
        <dbReference type="Pfam" id="PF02163"/>
    </source>
</evidence>
<keyword evidence="8 11" id="KW-1133">Transmembrane helix</keyword>
<keyword evidence="4 13" id="KW-0645">Protease</keyword>
<dbReference type="PANTHER" id="PTHR42837:SF2">
    <property type="entry name" value="MEMBRANE METALLOPROTEASE ARASP2, CHLOROPLASTIC-RELATED"/>
    <property type="match status" value="1"/>
</dbReference>
<evidence type="ECO:0000256" key="5">
    <source>
        <dbReference type="ARBA" id="ARBA00022692"/>
    </source>
</evidence>
<protein>
    <recommendedName>
        <fullName evidence="11">Zinc metalloprotease</fullName>
        <ecNumber evidence="11">3.4.24.-</ecNumber>
    </recommendedName>
</protein>
<dbReference type="Gene3D" id="2.30.42.10">
    <property type="match status" value="1"/>
</dbReference>
<evidence type="ECO:0000256" key="7">
    <source>
        <dbReference type="ARBA" id="ARBA00022833"/>
    </source>
</evidence>
<accession>A0A0G1CD18</accession>
<dbReference type="EC" id="3.4.24.-" evidence="11"/>
<dbReference type="GO" id="GO:0046872">
    <property type="term" value="F:metal ion binding"/>
    <property type="evidence" value="ECO:0007669"/>
    <property type="project" value="UniProtKB-KW"/>
</dbReference>
<dbReference type="Pfam" id="PF02163">
    <property type="entry name" value="Peptidase_M50"/>
    <property type="match status" value="1"/>
</dbReference>
<dbReference type="GO" id="GO:0006508">
    <property type="term" value="P:proteolysis"/>
    <property type="evidence" value="ECO:0007669"/>
    <property type="project" value="UniProtKB-KW"/>
</dbReference>
<keyword evidence="7 11" id="KW-0862">Zinc</keyword>
<evidence type="ECO:0000256" key="3">
    <source>
        <dbReference type="ARBA" id="ARBA00007931"/>
    </source>
</evidence>
<evidence type="ECO:0000256" key="2">
    <source>
        <dbReference type="ARBA" id="ARBA00004141"/>
    </source>
</evidence>
<evidence type="ECO:0000256" key="9">
    <source>
        <dbReference type="ARBA" id="ARBA00023049"/>
    </source>
</evidence>
<dbReference type="AlphaFoldDB" id="A0A0G1CD18"/>
<organism evidence="13 14">
    <name type="scientific">Candidatus Gottesmanbacteria bacterium GW2011_GWA2_42_18</name>
    <dbReference type="NCBI Taxonomy" id="1618442"/>
    <lineage>
        <taxon>Bacteria</taxon>
        <taxon>Candidatus Gottesmaniibacteriota</taxon>
    </lineage>
</organism>
<keyword evidence="5 11" id="KW-0812">Transmembrane</keyword>
<dbReference type="NCBIfam" id="TIGR00054">
    <property type="entry name" value="RIP metalloprotease RseP"/>
    <property type="match status" value="1"/>
</dbReference>
<dbReference type="EMBL" id="LCDD01000004">
    <property type="protein sequence ID" value="KKS47533.1"/>
    <property type="molecule type" value="Genomic_DNA"/>
</dbReference>
<evidence type="ECO:0000256" key="1">
    <source>
        <dbReference type="ARBA" id="ARBA00001947"/>
    </source>
</evidence>
<feature type="domain" description="Peptidase M50" evidence="12">
    <location>
        <begin position="8"/>
        <end position="344"/>
    </location>
</feature>
<feature type="transmembrane region" description="Helical" evidence="11">
    <location>
        <begin position="98"/>
        <end position="120"/>
    </location>
</feature>